<gene>
    <name evidence="2" type="ORF">CLV73_2537</name>
</gene>
<sequence length="481" mass="56318">MLAIADFLKIVWISFLIIAQNDVSGMLKYKILAVFIVVIYFFQPFFIANGGIGADSLSYFGIAADLPFPETNLFPLGYPVLLRVVYEFCNDYFLSSRILSLFFIGGILGFSYWKKFYFRETVLLFTGKTLFFVFIQTMSEGPFIFFMYFLFYFLHEIFMKERYKYMYAFYAALMLICMFVTRYSGIYILLGFIVSFGMIFNRIKNANYFKPLLFCILMSGFGVVMYLLFNYLYFGSMVGENERGLPSSGFSIYTIRNILGLFNLVNPFVGLKPASISLPSMIFQFLIFILDIAVAVYFFKYYKKAKEGKLNFFHIILWTTALVYGVSLWVSGWFQQIEEMNVRMMAASNICLFFSFLILYFENSDSDKWLWRIACLFFVFHTLYNLKDPGNFLRNRNIIKPQMSKFTGKKYLYNDEEDLVTITTYDFPVIHKSFKYKHTNSQKGSLKENIAGSLNPKIKWLLNDTVQDKSKVLYTSQLKLK</sequence>
<dbReference type="EMBL" id="PGFD01000002">
    <property type="protein sequence ID" value="PJJ64182.1"/>
    <property type="molecule type" value="Genomic_DNA"/>
</dbReference>
<feature type="transmembrane region" description="Helical" evidence="1">
    <location>
        <begin position="212"/>
        <end position="234"/>
    </location>
</feature>
<feature type="transmembrane region" description="Helical" evidence="1">
    <location>
        <begin position="250"/>
        <end position="269"/>
    </location>
</feature>
<feature type="transmembrane region" description="Helical" evidence="1">
    <location>
        <begin position="130"/>
        <end position="155"/>
    </location>
</feature>
<proteinExistence type="predicted"/>
<keyword evidence="3" id="KW-1185">Reference proteome</keyword>
<feature type="transmembrane region" description="Helical" evidence="1">
    <location>
        <begin position="167"/>
        <end position="200"/>
    </location>
</feature>
<keyword evidence="1" id="KW-0812">Transmembrane</keyword>
<evidence type="ECO:0000313" key="3">
    <source>
        <dbReference type="Proteomes" id="UP000228740"/>
    </source>
</evidence>
<organism evidence="2 3">
    <name type="scientific">Chryseobacterium geocarposphaerae</name>
    <dbReference type="NCBI Taxonomy" id="1416776"/>
    <lineage>
        <taxon>Bacteria</taxon>
        <taxon>Pseudomonadati</taxon>
        <taxon>Bacteroidota</taxon>
        <taxon>Flavobacteriia</taxon>
        <taxon>Flavobacteriales</taxon>
        <taxon>Weeksellaceae</taxon>
        <taxon>Chryseobacterium group</taxon>
        <taxon>Chryseobacterium</taxon>
    </lineage>
</organism>
<keyword evidence="1" id="KW-0472">Membrane</keyword>
<feature type="transmembrane region" description="Helical" evidence="1">
    <location>
        <begin position="311"/>
        <end position="334"/>
    </location>
</feature>
<feature type="transmembrane region" description="Helical" evidence="1">
    <location>
        <begin position="346"/>
        <end position="363"/>
    </location>
</feature>
<feature type="transmembrane region" description="Helical" evidence="1">
    <location>
        <begin position="31"/>
        <end position="52"/>
    </location>
</feature>
<evidence type="ECO:0000256" key="1">
    <source>
        <dbReference type="SAM" id="Phobius"/>
    </source>
</evidence>
<evidence type="ECO:0000313" key="2">
    <source>
        <dbReference type="EMBL" id="PJJ64182.1"/>
    </source>
</evidence>
<comment type="caution">
    <text evidence="2">The sequence shown here is derived from an EMBL/GenBank/DDBJ whole genome shotgun (WGS) entry which is preliminary data.</text>
</comment>
<feature type="transmembrane region" description="Helical" evidence="1">
    <location>
        <begin position="92"/>
        <end position="110"/>
    </location>
</feature>
<reference evidence="2 3" key="1">
    <citation type="submission" date="2017-11" db="EMBL/GenBank/DDBJ databases">
        <title>Genomic Encyclopedia of Archaeal and Bacterial Type Strains, Phase II (KMG-II): From Individual Species to Whole Genera.</title>
        <authorList>
            <person name="Goeker M."/>
        </authorList>
    </citation>
    <scope>NUCLEOTIDE SEQUENCE [LARGE SCALE GENOMIC DNA]</scope>
    <source>
        <strain evidence="2 3">DSM 27617</strain>
    </source>
</reference>
<feature type="transmembrane region" description="Helical" evidence="1">
    <location>
        <begin position="281"/>
        <end position="299"/>
    </location>
</feature>
<protein>
    <recommendedName>
        <fullName evidence="4">Dolichyl-phosphate-mannose-protein mannosyltransferase</fullName>
    </recommendedName>
</protein>
<dbReference type="AlphaFoldDB" id="A0A2M9C169"/>
<dbReference type="Proteomes" id="UP000228740">
    <property type="component" value="Unassembled WGS sequence"/>
</dbReference>
<keyword evidence="1" id="KW-1133">Transmembrane helix</keyword>
<feature type="transmembrane region" description="Helical" evidence="1">
    <location>
        <begin position="369"/>
        <end position="386"/>
    </location>
</feature>
<evidence type="ECO:0008006" key="4">
    <source>
        <dbReference type="Google" id="ProtNLM"/>
    </source>
</evidence>
<name>A0A2M9C169_9FLAO</name>
<accession>A0A2M9C169</accession>